<feature type="transmembrane region" description="Helical" evidence="3">
    <location>
        <begin position="63"/>
        <end position="83"/>
    </location>
</feature>
<keyword evidence="3" id="KW-0472">Membrane</keyword>
<dbReference type="SUPFAM" id="SSF53300">
    <property type="entry name" value="vWA-like"/>
    <property type="match status" value="1"/>
</dbReference>
<dbReference type="Gene3D" id="1.25.40.10">
    <property type="entry name" value="Tetratricopeptide repeat domain"/>
    <property type="match status" value="1"/>
</dbReference>
<protein>
    <submittedName>
        <fullName evidence="5">von Willebrand factor type A and tetratricopeptide domain protein</fullName>
    </submittedName>
</protein>
<name>A0ABU5NBD2_9RICK</name>
<dbReference type="Gene3D" id="3.40.50.410">
    <property type="entry name" value="von Willebrand factor, type A domain"/>
    <property type="match status" value="1"/>
</dbReference>
<evidence type="ECO:0000313" key="6">
    <source>
        <dbReference type="Proteomes" id="UP001291687"/>
    </source>
</evidence>
<dbReference type="PROSITE" id="PS50234">
    <property type="entry name" value="VWFA"/>
    <property type="match status" value="1"/>
</dbReference>
<feature type="compositionally biased region" description="Basic and acidic residues" evidence="2">
    <location>
        <begin position="472"/>
        <end position="487"/>
    </location>
</feature>
<feature type="repeat" description="TPR" evidence="1">
    <location>
        <begin position="418"/>
        <end position="451"/>
    </location>
</feature>
<dbReference type="PANTHER" id="PTHR22550">
    <property type="entry name" value="SPORE GERMINATION PROTEIN"/>
    <property type="match status" value="1"/>
</dbReference>
<evidence type="ECO:0000256" key="2">
    <source>
        <dbReference type="SAM" id="MobiDB-lite"/>
    </source>
</evidence>
<dbReference type="SMART" id="SM00327">
    <property type="entry name" value="VWA"/>
    <property type="match status" value="1"/>
</dbReference>
<dbReference type="SUPFAM" id="SSF48452">
    <property type="entry name" value="TPR-like"/>
    <property type="match status" value="1"/>
</dbReference>
<dbReference type="InterPro" id="IPR036465">
    <property type="entry name" value="vWFA_dom_sf"/>
</dbReference>
<feature type="domain" description="VWFA" evidence="4">
    <location>
        <begin position="99"/>
        <end position="293"/>
    </location>
</feature>
<keyword evidence="3" id="KW-0812">Transmembrane</keyword>
<evidence type="ECO:0000313" key="5">
    <source>
        <dbReference type="EMBL" id="MEA0970487.1"/>
    </source>
</evidence>
<dbReference type="InterPro" id="IPR011990">
    <property type="entry name" value="TPR-like_helical_dom_sf"/>
</dbReference>
<organism evidence="5 6">
    <name type="scientific">Candidatus Megaera venefica</name>
    <dbReference type="NCBI Taxonomy" id="2055910"/>
    <lineage>
        <taxon>Bacteria</taxon>
        <taxon>Pseudomonadati</taxon>
        <taxon>Pseudomonadota</taxon>
        <taxon>Alphaproteobacteria</taxon>
        <taxon>Rickettsiales</taxon>
        <taxon>Rickettsiaceae</taxon>
        <taxon>Candidatus Megaera</taxon>
    </lineage>
</organism>
<dbReference type="Pfam" id="PF00515">
    <property type="entry name" value="TPR_1"/>
    <property type="match status" value="1"/>
</dbReference>
<dbReference type="EMBL" id="JARJFB010000022">
    <property type="protein sequence ID" value="MEA0970487.1"/>
    <property type="molecule type" value="Genomic_DNA"/>
</dbReference>
<evidence type="ECO:0000259" key="4">
    <source>
        <dbReference type="PROSITE" id="PS50234"/>
    </source>
</evidence>
<dbReference type="PROSITE" id="PS50005">
    <property type="entry name" value="TPR"/>
    <property type="match status" value="1"/>
</dbReference>
<keyword evidence="3" id="KW-1133">Transmembrane helix</keyword>
<feature type="compositionally biased region" description="Basic and acidic residues" evidence="2">
    <location>
        <begin position="506"/>
        <end position="530"/>
    </location>
</feature>
<dbReference type="SMART" id="SM00028">
    <property type="entry name" value="TPR"/>
    <property type="match status" value="1"/>
</dbReference>
<keyword evidence="6" id="KW-1185">Reference proteome</keyword>
<dbReference type="InterPro" id="IPR050768">
    <property type="entry name" value="UPF0353/GerABKA_families"/>
</dbReference>
<proteinExistence type="predicted"/>
<feature type="compositionally biased region" description="Gly residues" evidence="2">
    <location>
        <begin position="488"/>
        <end position="497"/>
    </location>
</feature>
<dbReference type="Pfam" id="PF13519">
    <property type="entry name" value="VWA_2"/>
    <property type="match status" value="1"/>
</dbReference>
<evidence type="ECO:0000256" key="1">
    <source>
        <dbReference type="PROSITE-ProRule" id="PRU00339"/>
    </source>
</evidence>
<dbReference type="PANTHER" id="PTHR22550:SF14">
    <property type="entry name" value="VWFA DOMAIN-CONTAINING PROTEIN"/>
    <property type="match status" value="1"/>
</dbReference>
<keyword evidence="1" id="KW-0802">TPR repeat</keyword>
<accession>A0ABU5NBD2</accession>
<dbReference type="PROSITE" id="PS50293">
    <property type="entry name" value="TPR_REGION"/>
    <property type="match status" value="1"/>
</dbReference>
<comment type="caution">
    <text evidence="5">The sequence shown here is derived from an EMBL/GenBank/DDBJ whole genome shotgun (WGS) entry which is preliminary data.</text>
</comment>
<gene>
    <name evidence="5" type="ORF">Megvenef_00452</name>
</gene>
<feature type="transmembrane region" description="Helical" evidence="3">
    <location>
        <begin position="12"/>
        <end position="30"/>
    </location>
</feature>
<dbReference type="RefSeq" id="WP_322776390.1">
    <property type="nucleotide sequence ID" value="NZ_JARJFB010000022.1"/>
</dbReference>
<sequence length="581" mass="66014">MEFSQFHFADPMWFWGVIVIPIVGLLYLFVYRSNTNIDKLENFVDKHLIPHLLQNSLTGNISVIRSVLLGSILWLFLMAAMACPRWNFKEIENFTEDKTLLILLDLSKSMDSDDIKPSRLMRARQEIEDILNLNKGVRIGLIGFAANAHIISTITDDMSNIRHLLPVLGTDLVYVQGTRLFAALKTADQMLASERGTNKSILIITDGGITDIDSINLVSTLAQKNIITHTLGIGTQQGVKFIDETGKFIQRDGQILISKLEKSKLQDISNAGMGKYFDTHHSDNNTQEILDEINVRNNFLEKDTLSQGGRQWEDEFYIFVFPVMLVILLWFKKGFSFPIIILVLLTHSQSALGVDIIDQMFLSKEQQAKKSLEEIEDFDTAAMLFDDPYKRGVAYYKAGNFVEAEKYFRSNTRQEVQANSLYNLGNALAMQDKLDESIEAYKQALEYDQNNLKAKNNLGIIKFMLVKVEKEKETDKKKKKTQNDDGKLLGGGGGGGSDDNEDEDSTDKSDKDKSDKDKSDKDKGDKDLDPQNKNNSGFGKEIEVDQWLNQIPNDHKNFLKNQFYLESQQQNNQTQSIIDPW</sequence>
<feature type="region of interest" description="Disordered" evidence="2">
    <location>
        <begin position="472"/>
        <end position="541"/>
    </location>
</feature>
<evidence type="ECO:0000256" key="3">
    <source>
        <dbReference type="SAM" id="Phobius"/>
    </source>
</evidence>
<dbReference type="InterPro" id="IPR002035">
    <property type="entry name" value="VWF_A"/>
</dbReference>
<reference evidence="5 6" key="1">
    <citation type="submission" date="2023-03" db="EMBL/GenBank/DDBJ databases">
        <title>Host association and intracellularity evolved multiple times independently in the Rickettsiales.</title>
        <authorList>
            <person name="Castelli M."/>
            <person name="Nardi T."/>
            <person name="Gammuto L."/>
            <person name="Bellinzona G."/>
            <person name="Sabaneyeva E."/>
            <person name="Potekhin A."/>
            <person name="Serra V."/>
            <person name="Petroni G."/>
            <person name="Sassera D."/>
        </authorList>
    </citation>
    <scope>NUCLEOTIDE SEQUENCE [LARGE SCALE GENOMIC DNA]</scope>
    <source>
        <strain evidence="5 6">Sr 2-6</strain>
    </source>
</reference>
<dbReference type="Proteomes" id="UP001291687">
    <property type="component" value="Unassembled WGS sequence"/>
</dbReference>
<dbReference type="InterPro" id="IPR019734">
    <property type="entry name" value="TPR_rpt"/>
</dbReference>